<feature type="region of interest" description="Disordered" evidence="1">
    <location>
        <begin position="786"/>
        <end position="979"/>
    </location>
</feature>
<feature type="transmembrane region" description="Helical" evidence="2">
    <location>
        <begin position="384"/>
        <end position="407"/>
    </location>
</feature>
<dbReference type="Pfam" id="PF23190">
    <property type="entry name" value="LHD_TRPY1"/>
    <property type="match status" value="1"/>
</dbReference>
<protein>
    <submittedName>
        <fullName evidence="5">Uncharacterized protein</fullName>
    </submittedName>
</protein>
<feature type="region of interest" description="Disordered" evidence="1">
    <location>
        <begin position="747"/>
        <end position="768"/>
    </location>
</feature>
<feature type="transmembrane region" description="Helical" evidence="2">
    <location>
        <begin position="461"/>
        <end position="483"/>
    </location>
</feature>
<feature type="region of interest" description="Disordered" evidence="1">
    <location>
        <begin position="1"/>
        <end position="73"/>
    </location>
</feature>
<dbReference type="STRING" id="253628.A0A0D2AKS0"/>
<feature type="compositionally biased region" description="Basic residues" evidence="1">
    <location>
        <begin position="7"/>
        <end position="16"/>
    </location>
</feature>
<feature type="compositionally biased region" description="Polar residues" evidence="1">
    <location>
        <begin position="852"/>
        <end position="869"/>
    </location>
</feature>
<organism evidence="5 6">
    <name type="scientific">Verruconis gallopava</name>
    <dbReference type="NCBI Taxonomy" id="253628"/>
    <lineage>
        <taxon>Eukaryota</taxon>
        <taxon>Fungi</taxon>
        <taxon>Dikarya</taxon>
        <taxon>Ascomycota</taxon>
        <taxon>Pezizomycotina</taxon>
        <taxon>Dothideomycetes</taxon>
        <taxon>Pleosporomycetidae</taxon>
        <taxon>Venturiales</taxon>
        <taxon>Sympoventuriaceae</taxon>
        <taxon>Verruconis</taxon>
    </lineage>
</organism>
<dbReference type="PANTHER" id="PTHR35859">
    <property type="entry name" value="NONSELECTIVE CATION CHANNEL PROTEIN"/>
    <property type="match status" value="1"/>
</dbReference>
<dbReference type="GeneID" id="27316756"/>
<dbReference type="VEuPathDB" id="FungiDB:PV09_08783"/>
<feature type="transmembrane region" description="Helical" evidence="2">
    <location>
        <begin position="522"/>
        <end position="543"/>
    </location>
</feature>
<feature type="compositionally biased region" description="Polar residues" evidence="1">
    <location>
        <begin position="1084"/>
        <end position="1094"/>
    </location>
</feature>
<feature type="compositionally biased region" description="Polar residues" evidence="1">
    <location>
        <begin position="28"/>
        <end position="37"/>
    </location>
</feature>
<keyword evidence="6" id="KW-1185">Reference proteome</keyword>
<feature type="compositionally biased region" description="Basic residues" evidence="1">
    <location>
        <begin position="747"/>
        <end position="756"/>
    </location>
</feature>
<dbReference type="RefSeq" id="XP_016209478.1">
    <property type="nucleotide sequence ID" value="XM_016362738.1"/>
</dbReference>
<dbReference type="EMBL" id="KN847575">
    <property type="protein sequence ID" value="KIV99608.1"/>
    <property type="molecule type" value="Genomic_DNA"/>
</dbReference>
<accession>A0A0D2AKS0</accession>
<feature type="compositionally biased region" description="Basic and acidic residues" evidence="1">
    <location>
        <begin position="812"/>
        <end position="822"/>
    </location>
</feature>
<reference evidence="5 6" key="1">
    <citation type="submission" date="2015-01" db="EMBL/GenBank/DDBJ databases">
        <title>The Genome Sequence of Ochroconis gallopava CBS43764.</title>
        <authorList>
            <consortium name="The Broad Institute Genomics Platform"/>
            <person name="Cuomo C."/>
            <person name="de Hoog S."/>
            <person name="Gorbushina A."/>
            <person name="Stielow B."/>
            <person name="Teixiera M."/>
            <person name="Abouelleil A."/>
            <person name="Chapman S.B."/>
            <person name="Priest M."/>
            <person name="Young S.K."/>
            <person name="Wortman J."/>
            <person name="Nusbaum C."/>
            <person name="Birren B."/>
        </authorList>
    </citation>
    <scope>NUCLEOTIDE SEQUENCE [LARGE SCALE GENOMIC DNA]</scope>
    <source>
        <strain evidence="5 6">CBS 43764</strain>
    </source>
</reference>
<evidence type="ECO:0000313" key="5">
    <source>
        <dbReference type="EMBL" id="KIV99608.1"/>
    </source>
</evidence>
<feature type="compositionally biased region" description="Acidic residues" evidence="1">
    <location>
        <begin position="798"/>
        <end position="811"/>
    </location>
</feature>
<feature type="transmembrane region" description="Helical" evidence="2">
    <location>
        <begin position="575"/>
        <end position="596"/>
    </location>
</feature>
<gene>
    <name evidence="5" type="ORF">PV09_08783</name>
</gene>
<dbReference type="PANTHER" id="PTHR35859:SF4">
    <property type="entry name" value="MEMBRANE CHANNEL PROTEIN, PUTATIVE (AFU_ORTHOLOGUE AFUA_6G11300)-RELATED"/>
    <property type="match status" value="1"/>
</dbReference>
<feature type="compositionally biased region" description="Basic and acidic residues" evidence="1">
    <location>
        <begin position="835"/>
        <end position="849"/>
    </location>
</feature>
<dbReference type="Pfam" id="PF23317">
    <property type="entry name" value="YVC1_C"/>
    <property type="match status" value="1"/>
</dbReference>
<keyword evidence="2" id="KW-0472">Membrane</keyword>
<dbReference type="OrthoDB" id="2373987at2759"/>
<dbReference type="InterPro" id="IPR056336">
    <property type="entry name" value="YVC1_C"/>
</dbReference>
<evidence type="ECO:0000259" key="3">
    <source>
        <dbReference type="Pfam" id="PF23190"/>
    </source>
</evidence>
<evidence type="ECO:0000256" key="2">
    <source>
        <dbReference type="SAM" id="Phobius"/>
    </source>
</evidence>
<dbReference type="Proteomes" id="UP000053259">
    <property type="component" value="Unassembled WGS sequence"/>
</dbReference>
<evidence type="ECO:0000259" key="4">
    <source>
        <dbReference type="Pfam" id="PF23317"/>
    </source>
</evidence>
<feature type="compositionally biased region" description="Basic and acidic residues" evidence="1">
    <location>
        <begin position="1095"/>
        <end position="1111"/>
    </location>
</feature>
<dbReference type="InterPro" id="IPR052971">
    <property type="entry name" value="TRP_calcium_channel"/>
</dbReference>
<feature type="domain" description="Calcium channel YVC1-like C-terminal transmembrane" evidence="4">
    <location>
        <begin position="337"/>
        <end position="640"/>
    </location>
</feature>
<feature type="compositionally biased region" description="Polar residues" evidence="1">
    <location>
        <begin position="896"/>
        <end position="910"/>
    </location>
</feature>
<feature type="transmembrane region" description="Helical" evidence="2">
    <location>
        <begin position="355"/>
        <end position="372"/>
    </location>
</feature>
<feature type="region of interest" description="Disordered" evidence="1">
    <location>
        <begin position="1082"/>
        <end position="1153"/>
    </location>
</feature>
<feature type="compositionally biased region" description="Basic residues" evidence="1">
    <location>
        <begin position="885"/>
        <end position="895"/>
    </location>
</feature>
<dbReference type="HOGENOM" id="CLU_003613_0_0_1"/>
<name>A0A0D2AKS0_9PEZI</name>
<evidence type="ECO:0000313" key="6">
    <source>
        <dbReference type="Proteomes" id="UP000053259"/>
    </source>
</evidence>
<dbReference type="InterPro" id="IPR056337">
    <property type="entry name" value="LHD_YVC1"/>
</dbReference>
<keyword evidence="2" id="KW-1133">Transmembrane helix</keyword>
<evidence type="ECO:0000256" key="1">
    <source>
        <dbReference type="SAM" id="MobiDB-lite"/>
    </source>
</evidence>
<dbReference type="InParanoid" id="A0A0D2AKS0"/>
<feature type="transmembrane region" description="Helical" evidence="2">
    <location>
        <begin position="419"/>
        <end position="440"/>
    </location>
</feature>
<feature type="domain" description="YVC1 N-terminal linker helical" evidence="3">
    <location>
        <begin position="94"/>
        <end position="257"/>
    </location>
</feature>
<feature type="compositionally biased region" description="Acidic residues" evidence="1">
    <location>
        <begin position="38"/>
        <end position="68"/>
    </location>
</feature>
<proteinExistence type="predicted"/>
<dbReference type="AlphaFoldDB" id="A0A0D2AKS0"/>
<sequence length="1153" mass="128408">MFSSLLRPKRGRRRSSARPLLFTGFQAFRNTTPSAEDTASEEHEDSDENGDDDDEYDDADGYDDDSEGEQNAAQPILPIFSAPVLDKIPIYHLQHSIRLLVMQKCETTLSWDQLRSPQVSQFLVKPIQQKIRDSHLNRGTLYALLANCLQFQKDGQMNPGSIGVFRTRAVLCELLAMRMLRDSNTRELIDALFYDFDPMQGVAPAPGTATPRSRQHARISAVEIAIRAQAKRFLAHPLVVQQLEAIWAGAIVFHSAADTLHRRPPQGAPFATDYGTLRSPESARTITPSQPQKWHVEQLGPPLVRRSVSLYDPSDASPFKLSRLRVPRYRQLFSTLSYAIMLGLFLAVLIEHSLYITPLEIVFWFWSAGYMLDELVGFTEQGFGLYILSVWNAFDIGILLMFLFYYGCRLYGLVSGKHHTASLAYDVLASTAVLLFPRLFSVLDHYRYFSQLMIAFRMMALDLFAILILIVIACSGFFVAFTLAFPVNLTPGETAYALFQLLMGFTPAAWEIWDGYNLLGKAILTLFLIICHFLIVTILITVLTNSFMAVVQNANEEHQFVFAVNTMSMVKSDALFSYIAPANVIGWLLTPLRYIMPFRQYVKLNRTVIKVTHMPLLLAICVYERLVLSRRTFEPLDLVEQRGRHKSRVPAAFAIAKDAELFSPGARLREPSVTTFRKDRALEEVFRRPFKGTTARIEEEQAKSTTVVQDWMRAMGEGGAGSPVEEPRDVLDKLETRRPTFRRHRTAQGLYAHRHGSGMAPSAVSDPEDARTLPVRVFDAFRHTSAASASMDELPQQTDEDAGDEMASNEDDEHRSDDEPSNRNEPLAATTRHLKQGESRSDLDKDDYFRTPTASKSQTPMFHTAATQQRPRSPPSEESPSRPRTAQRRTHKHSRNASSATILYSPLNTDVDSRAKTPPKPGSPTKRKPNAGHGGTGMRSGTVTPSGRRAAPTLQPLASVTNPASKPRAILPPRDDRESNHNLASFLAINSGRREPSFNARALDLASDLGDNRAGPSVNILEALPASFGTQMEMSMRRHQQHHGVGDGDGDTARRLNKLVLARMSTLEQGFAEVLREVKGLSRGASTRGNSSVEGDSKSKSKRKTQADKSERHRPKSMVESTSRADDAAGPDASAQNADHAPTSPSGSLKLDS</sequence>
<keyword evidence="2" id="KW-0812">Transmembrane</keyword>